<gene>
    <name evidence="2" type="ORF">A3B14_01980</name>
</gene>
<dbReference type="AlphaFoldDB" id="A0A1G2U3S3"/>
<comment type="caution">
    <text evidence="2">The sequence shown here is derived from an EMBL/GenBank/DDBJ whole genome shotgun (WGS) entry which is preliminary data.</text>
</comment>
<keyword evidence="1" id="KW-1133">Transmembrane helix</keyword>
<evidence type="ECO:0000313" key="3">
    <source>
        <dbReference type="Proteomes" id="UP000176800"/>
    </source>
</evidence>
<organism evidence="2 3">
    <name type="scientific">Candidatus Zambryskibacteria bacterium RIFCSPLOWO2_01_FULL_45_21</name>
    <dbReference type="NCBI Taxonomy" id="1802761"/>
    <lineage>
        <taxon>Bacteria</taxon>
        <taxon>Candidatus Zambryskiibacteriota</taxon>
    </lineage>
</organism>
<feature type="transmembrane region" description="Helical" evidence="1">
    <location>
        <begin position="21"/>
        <end position="40"/>
    </location>
</feature>
<reference evidence="2 3" key="1">
    <citation type="journal article" date="2016" name="Nat. Commun.">
        <title>Thousands of microbial genomes shed light on interconnected biogeochemical processes in an aquifer system.</title>
        <authorList>
            <person name="Anantharaman K."/>
            <person name="Brown C.T."/>
            <person name="Hug L.A."/>
            <person name="Sharon I."/>
            <person name="Castelle C.J."/>
            <person name="Probst A.J."/>
            <person name="Thomas B.C."/>
            <person name="Singh A."/>
            <person name="Wilkins M.J."/>
            <person name="Karaoz U."/>
            <person name="Brodie E.L."/>
            <person name="Williams K.H."/>
            <person name="Hubbard S.S."/>
            <person name="Banfield J.F."/>
        </authorList>
    </citation>
    <scope>NUCLEOTIDE SEQUENCE [LARGE SCALE GENOMIC DNA]</scope>
</reference>
<evidence type="ECO:0000313" key="2">
    <source>
        <dbReference type="EMBL" id="OHB04161.1"/>
    </source>
</evidence>
<accession>A0A1G2U3S3</accession>
<name>A0A1G2U3S3_9BACT</name>
<protein>
    <submittedName>
        <fullName evidence="2">Uncharacterized protein</fullName>
    </submittedName>
</protein>
<dbReference type="Proteomes" id="UP000176800">
    <property type="component" value="Unassembled WGS sequence"/>
</dbReference>
<evidence type="ECO:0000256" key="1">
    <source>
        <dbReference type="SAM" id="Phobius"/>
    </source>
</evidence>
<keyword evidence="1" id="KW-0812">Transmembrane</keyword>
<proteinExistence type="predicted"/>
<dbReference type="EMBL" id="MHWE01000010">
    <property type="protein sequence ID" value="OHB04161.1"/>
    <property type="molecule type" value="Genomic_DNA"/>
</dbReference>
<keyword evidence="1" id="KW-0472">Membrane</keyword>
<sequence>MVIRPKKQSRRMDAFIRWLQIIALAIFTSIALILFIQIRFQINFNLGELDICLTKTLEKYDLEYEEIIGKYKSGLIDSGTLKGEISDMYEGERLEIVSCMTSTGRIGEIFSGDY</sequence>